<dbReference type="Proteomes" id="UP001556692">
    <property type="component" value="Unassembled WGS sequence"/>
</dbReference>
<sequence length="216" mass="23288">MALANELSAASGNRSGEAFEAALKNLRNWRSGTHLPQRRNFILLTKVLRIDSDEGLKKHWTHLYGEAQRDASRGPIRARTDPSASSLPAAPMLATIAVPLLIVGAGLVFIMGFDVSTQDRPPADVEYRKAVSLKAGESIVVHGARGKCGEDPPDWEKVLSKLPELEIGHWSEGDVGTRYSRKCGGPTPARGIVLNATKSGQAEVTLFGDPVKIEVN</sequence>
<keyword evidence="1" id="KW-1133">Transmembrane helix</keyword>
<comment type="caution">
    <text evidence="2">The sequence shown here is derived from an EMBL/GenBank/DDBJ whole genome shotgun (WGS) entry which is preliminary data.</text>
</comment>
<proteinExistence type="predicted"/>
<reference evidence="2 3" key="1">
    <citation type="submission" date="2024-05" db="EMBL/GenBank/DDBJ databases">
        <authorList>
            <person name="Jiang F."/>
        </authorList>
    </citation>
    <scope>NUCLEOTIDE SEQUENCE [LARGE SCALE GENOMIC DNA]</scope>
    <source>
        <strain evidence="2 3">LZ166</strain>
    </source>
</reference>
<gene>
    <name evidence="2" type="ORF">ABGN05_12220</name>
</gene>
<evidence type="ECO:0000313" key="2">
    <source>
        <dbReference type="EMBL" id="MEX0406434.1"/>
    </source>
</evidence>
<protein>
    <submittedName>
        <fullName evidence="2">Uncharacterized protein</fullName>
    </submittedName>
</protein>
<keyword evidence="1" id="KW-0812">Transmembrane</keyword>
<dbReference type="EMBL" id="JBDPGJ010000002">
    <property type="protein sequence ID" value="MEX0406434.1"/>
    <property type="molecule type" value="Genomic_DNA"/>
</dbReference>
<keyword evidence="3" id="KW-1185">Reference proteome</keyword>
<keyword evidence="1" id="KW-0472">Membrane</keyword>
<accession>A0ABV3SKA5</accession>
<evidence type="ECO:0000313" key="3">
    <source>
        <dbReference type="Proteomes" id="UP001556692"/>
    </source>
</evidence>
<evidence type="ECO:0000256" key="1">
    <source>
        <dbReference type="SAM" id="Phobius"/>
    </source>
</evidence>
<dbReference type="RefSeq" id="WP_367954281.1">
    <property type="nucleotide sequence ID" value="NZ_JBDPGJ010000002.1"/>
</dbReference>
<name>A0ABV3SKA5_9HYPH</name>
<feature type="transmembrane region" description="Helical" evidence="1">
    <location>
        <begin position="89"/>
        <end position="110"/>
    </location>
</feature>
<organism evidence="2 3">
    <name type="scientific">Aquibium pacificus</name>
    <dbReference type="NCBI Taxonomy" id="3153579"/>
    <lineage>
        <taxon>Bacteria</taxon>
        <taxon>Pseudomonadati</taxon>
        <taxon>Pseudomonadota</taxon>
        <taxon>Alphaproteobacteria</taxon>
        <taxon>Hyphomicrobiales</taxon>
        <taxon>Phyllobacteriaceae</taxon>
        <taxon>Aquibium</taxon>
    </lineage>
</organism>